<dbReference type="RefSeq" id="WP_284188937.1">
    <property type="nucleotide sequence ID" value="NZ_BSPX01000059.1"/>
</dbReference>
<dbReference type="InterPro" id="IPR019734">
    <property type="entry name" value="TPR_rpt"/>
</dbReference>
<dbReference type="SMART" id="SM00028">
    <property type="entry name" value="TPR"/>
    <property type="match status" value="9"/>
</dbReference>
<keyword evidence="1" id="KW-0802">TPR repeat</keyword>
<evidence type="ECO:0000313" key="4">
    <source>
        <dbReference type="Proteomes" id="UP001157167"/>
    </source>
</evidence>
<feature type="signal peptide" evidence="2">
    <location>
        <begin position="1"/>
        <end position="23"/>
    </location>
</feature>
<name>A0ABQ6FEL2_9RHOO</name>
<dbReference type="EMBL" id="BSPX01000059">
    <property type="protein sequence ID" value="GLT23754.1"/>
    <property type="molecule type" value="Genomic_DNA"/>
</dbReference>
<gene>
    <name evidence="3" type="ORF">GCM10007933_32250</name>
</gene>
<evidence type="ECO:0000256" key="2">
    <source>
        <dbReference type="SAM" id="SignalP"/>
    </source>
</evidence>
<dbReference type="PANTHER" id="PTHR12558:SF13">
    <property type="entry name" value="CELL DIVISION CYCLE PROTEIN 27 HOMOLOG"/>
    <property type="match status" value="1"/>
</dbReference>
<evidence type="ECO:0008006" key="5">
    <source>
        <dbReference type="Google" id="ProtNLM"/>
    </source>
</evidence>
<feature type="chain" id="PRO_5045791896" description="Tetratricopeptide repeat protein" evidence="2">
    <location>
        <begin position="24"/>
        <end position="443"/>
    </location>
</feature>
<dbReference type="Pfam" id="PF13432">
    <property type="entry name" value="TPR_16"/>
    <property type="match status" value="2"/>
</dbReference>
<keyword evidence="2" id="KW-0732">Signal</keyword>
<dbReference type="Proteomes" id="UP001157167">
    <property type="component" value="Unassembled WGS sequence"/>
</dbReference>
<proteinExistence type="predicted"/>
<dbReference type="Gene3D" id="1.25.40.10">
    <property type="entry name" value="Tetratricopeptide repeat domain"/>
    <property type="match status" value="2"/>
</dbReference>
<dbReference type="InterPro" id="IPR011990">
    <property type="entry name" value="TPR-like_helical_dom_sf"/>
</dbReference>
<dbReference type="Pfam" id="PF14559">
    <property type="entry name" value="TPR_19"/>
    <property type="match status" value="1"/>
</dbReference>
<feature type="repeat" description="TPR" evidence="1">
    <location>
        <begin position="285"/>
        <end position="318"/>
    </location>
</feature>
<evidence type="ECO:0000313" key="3">
    <source>
        <dbReference type="EMBL" id="GLT23754.1"/>
    </source>
</evidence>
<feature type="repeat" description="TPR" evidence="1">
    <location>
        <begin position="183"/>
        <end position="216"/>
    </location>
</feature>
<organism evidence="3 4">
    <name type="scientific">Zoogloea oryzae</name>
    <dbReference type="NCBI Taxonomy" id="310767"/>
    <lineage>
        <taxon>Bacteria</taxon>
        <taxon>Pseudomonadati</taxon>
        <taxon>Pseudomonadota</taxon>
        <taxon>Betaproteobacteria</taxon>
        <taxon>Rhodocyclales</taxon>
        <taxon>Zoogloeaceae</taxon>
        <taxon>Zoogloea</taxon>
    </lineage>
</organism>
<dbReference type="SUPFAM" id="SSF48452">
    <property type="entry name" value="TPR-like"/>
    <property type="match status" value="2"/>
</dbReference>
<reference evidence="4" key="1">
    <citation type="journal article" date="2019" name="Int. J. Syst. Evol. Microbiol.">
        <title>The Global Catalogue of Microorganisms (GCM) 10K type strain sequencing project: providing services to taxonomists for standard genome sequencing and annotation.</title>
        <authorList>
            <consortium name="The Broad Institute Genomics Platform"/>
            <consortium name="The Broad Institute Genome Sequencing Center for Infectious Disease"/>
            <person name="Wu L."/>
            <person name="Ma J."/>
        </authorList>
    </citation>
    <scope>NUCLEOTIDE SEQUENCE [LARGE SCALE GENOMIC DNA]</scope>
    <source>
        <strain evidence="4">NBRC 102407</strain>
    </source>
</reference>
<accession>A0ABQ6FEL2</accession>
<dbReference type="PROSITE" id="PS50293">
    <property type="entry name" value="TPR_REGION"/>
    <property type="match status" value="1"/>
</dbReference>
<keyword evidence="4" id="KW-1185">Reference proteome</keyword>
<sequence length="443" mass="47922">MKTRAAGTLLLALLTLAGSPAHALLEMSESGAARFESPATAKETPFGEKLRAGHEALRKLDYPRAEALFNEAAQINPQSPLPALGHAESARIRNLPDDVRKWLKQALDIAPKSADALTAWGRWQYAQKNYPEAEKAWKAAIAADARAAIPLVDLGDLNYNVRHNIDVAADFYRRALQINPKLGGAHYALGTIWLDKKAPDKAIGEFEESARLSPGNPLPQHGLGRAYQMQQSYKAAHAAYDRALAASADYYPARLAKGDVFLAQGEARQAVGEYQAVARAQPKLYDAQLKLGMAQQQAGQLREAQAAYQAAVRLNPDLPLPYNNMAWMAATDPANKPSDAVLEWARKAVALAPKVADFQDTLGWVHFKRGEAAEAVKVLEKVSRAEGRQSAGIHYHLGSAYAAAGRARDAVTAFKTALKLDPNFAEAGDARAQLAKLEGNAKP</sequence>
<comment type="caution">
    <text evidence="3">The sequence shown here is derived from an EMBL/GenBank/DDBJ whole genome shotgun (WGS) entry which is preliminary data.</text>
</comment>
<protein>
    <recommendedName>
        <fullName evidence="5">Tetratricopeptide repeat protein</fullName>
    </recommendedName>
</protein>
<dbReference type="PANTHER" id="PTHR12558">
    <property type="entry name" value="CELL DIVISION CYCLE 16,23,27"/>
    <property type="match status" value="1"/>
</dbReference>
<feature type="repeat" description="TPR" evidence="1">
    <location>
        <begin position="391"/>
        <end position="424"/>
    </location>
</feature>
<evidence type="ECO:0000256" key="1">
    <source>
        <dbReference type="PROSITE-ProRule" id="PRU00339"/>
    </source>
</evidence>
<dbReference type="PROSITE" id="PS50005">
    <property type="entry name" value="TPR"/>
    <property type="match status" value="3"/>
</dbReference>
<dbReference type="Pfam" id="PF13181">
    <property type="entry name" value="TPR_8"/>
    <property type="match status" value="1"/>
</dbReference>